<dbReference type="EMBL" id="SDMP01000014">
    <property type="protein sequence ID" value="RYR15023.1"/>
    <property type="molecule type" value="Genomic_DNA"/>
</dbReference>
<dbReference type="Gene3D" id="1.25.40.10">
    <property type="entry name" value="Tetratricopeptide repeat domain"/>
    <property type="match status" value="1"/>
</dbReference>
<dbReference type="GO" id="GO:0003723">
    <property type="term" value="F:RNA binding"/>
    <property type="evidence" value="ECO:0007669"/>
    <property type="project" value="InterPro"/>
</dbReference>
<proteinExistence type="predicted"/>
<evidence type="ECO:0000313" key="4">
    <source>
        <dbReference type="Proteomes" id="UP000289738"/>
    </source>
</evidence>
<dbReference type="PROSITE" id="PS51375">
    <property type="entry name" value="PPR"/>
    <property type="match status" value="1"/>
</dbReference>
<dbReference type="PANTHER" id="PTHR47926">
    <property type="entry name" value="PENTATRICOPEPTIDE REPEAT-CONTAINING PROTEIN"/>
    <property type="match status" value="1"/>
</dbReference>
<protein>
    <recommendedName>
        <fullName evidence="5">Pentatricopeptide repeat-containing protein</fullName>
    </recommendedName>
</protein>
<dbReference type="STRING" id="3818.A0A444ZLI5"/>
<comment type="caution">
    <text evidence="3">The sequence shown here is derived from an EMBL/GenBank/DDBJ whole genome shotgun (WGS) entry which is preliminary data.</text>
</comment>
<name>A0A444ZLI5_ARAHY</name>
<reference evidence="3 4" key="1">
    <citation type="submission" date="2019-01" db="EMBL/GenBank/DDBJ databases">
        <title>Sequencing of cultivated peanut Arachis hypogaea provides insights into genome evolution and oil improvement.</title>
        <authorList>
            <person name="Chen X."/>
        </authorList>
    </citation>
    <scope>NUCLEOTIDE SEQUENCE [LARGE SCALE GENOMIC DNA]</scope>
    <source>
        <strain evidence="4">cv. Fuhuasheng</strain>
        <tissue evidence="3">Leaves</tissue>
    </source>
</reference>
<evidence type="ECO:0000313" key="3">
    <source>
        <dbReference type="EMBL" id="RYR15023.1"/>
    </source>
</evidence>
<sequence length="145" mass="16491">MANVRLRGPLSAKVTENKNDVISVYATCTLPVRQNVSLKHLSLEPHDKREGEKVHGSLFKMGLAEDLYVCNSLIGMYGKFGHIDSAVKLLEEMPLPDFVSWNSMVGVYLMVQQYFTSLKWFRTMLQARIRPNKFSLINALETCSH</sequence>
<dbReference type="FunFam" id="1.25.40.10:FF:000381">
    <property type="entry name" value="Pentatricopeptide repeat-containing protein"/>
    <property type="match status" value="1"/>
</dbReference>
<dbReference type="InterPro" id="IPR046960">
    <property type="entry name" value="PPR_At4g14850-like_plant"/>
</dbReference>
<evidence type="ECO:0000256" key="1">
    <source>
        <dbReference type="ARBA" id="ARBA00022737"/>
    </source>
</evidence>
<organism evidence="3 4">
    <name type="scientific">Arachis hypogaea</name>
    <name type="common">Peanut</name>
    <dbReference type="NCBI Taxonomy" id="3818"/>
    <lineage>
        <taxon>Eukaryota</taxon>
        <taxon>Viridiplantae</taxon>
        <taxon>Streptophyta</taxon>
        <taxon>Embryophyta</taxon>
        <taxon>Tracheophyta</taxon>
        <taxon>Spermatophyta</taxon>
        <taxon>Magnoliopsida</taxon>
        <taxon>eudicotyledons</taxon>
        <taxon>Gunneridae</taxon>
        <taxon>Pentapetalae</taxon>
        <taxon>rosids</taxon>
        <taxon>fabids</taxon>
        <taxon>Fabales</taxon>
        <taxon>Fabaceae</taxon>
        <taxon>Papilionoideae</taxon>
        <taxon>50 kb inversion clade</taxon>
        <taxon>dalbergioids sensu lato</taxon>
        <taxon>Dalbergieae</taxon>
        <taxon>Pterocarpus clade</taxon>
        <taxon>Arachis</taxon>
    </lineage>
</organism>
<gene>
    <name evidence="3" type="ORF">Ahy_B04g071755</name>
</gene>
<dbReference type="NCBIfam" id="TIGR00756">
    <property type="entry name" value="PPR"/>
    <property type="match status" value="1"/>
</dbReference>
<dbReference type="Pfam" id="PF01535">
    <property type="entry name" value="PPR"/>
    <property type="match status" value="2"/>
</dbReference>
<dbReference type="InterPro" id="IPR002885">
    <property type="entry name" value="PPR_rpt"/>
</dbReference>
<dbReference type="GO" id="GO:0009451">
    <property type="term" value="P:RNA modification"/>
    <property type="evidence" value="ECO:0007669"/>
    <property type="project" value="InterPro"/>
</dbReference>
<evidence type="ECO:0000256" key="2">
    <source>
        <dbReference type="PROSITE-ProRule" id="PRU00708"/>
    </source>
</evidence>
<dbReference type="Proteomes" id="UP000289738">
    <property type="component" value="Chromosome B04"/>
</dbReference>
<dbReference type="InterPro" id="IPR011990">
    <property type="entry name" value="TPR-like_helical_dom_sf"/>
</dbReference>
<keyword evidence="1" id="KW-0677">Repeat</keyword>
<feature type="repeat" description="PPR" evidence="2">
    <location>
        <begin position="66"/>
        <end position="100"/>
    </location>
</feature>
<accession>A0A444ZLI5</accession>
<evidence type="ECO:0008006" key="5">
    <source>
        <dbReference type="Google" id="ProtNLM"/>
    </source>
</evidence>
<dbReference type="AlphaFoldDB" id="A0A444ZLI5"/>
<keyword evidence="4" id="KW-1185">Reference proteome</keyword>